<evidence type="ECO:0000256" key="2">
    <source>
        <dbReference type="ARBA" id="ARBA00022490"/>
    </source>
</evidence>
<keyword evidence="4" id="KW-1185">Reference proteome</keyword>
<dbReference type="Proteomes" id="UP000695022">
    <property type="component" value="Unplaced"/>
</dbReference>
<keyword evidence="3" id="KW-0969">Cilium</keyword>
<evidence type="ECO:0000313" key="5">
    <source>
        <dbReference type="RefSeq" id="XP_014675800.1"/>
    </source>
</evidence>
<dbReference type="InterPro" id="IPR048256">
    <property type="entry name" value="Tektin-like"/>
</dbReference>
<evidence type="ECO:0000256" key="1">
    <source>
        <dbReference type="ARBA" id="ARBA00007209"/>
    </source>
</evidence>
<keyword evidence="3" id="KW-0966">Cell projection</keyword>
<keyword evidence="3" id="KW-0282">Flagellum</keyword>
<dbReference type="RefSeq" id="XP_014675800.1">
    <property type="nucleotide sequence ID" value="XM_014820314.1"/>
</dbReference>
<dbReference type="InterPro" id="IPR000435">
    <property type="entry name" value="Tektins"/>
</dbReference>
<evidence type="ECO:0000256" key="3">
    <source>
        <dbReference type="RuleBase" id="RU367040"/>
    </source>
</evidence>
<sequence length="253" mass="29405">MLARSTPAEWLNASLSIAAQASGMRNSAEKLRFETVRLIRDADEKTRMTQADAGQKLGNRISDISYWKSELLTESDKMVTEINVLSDFRRRLDKSLQEMNGPLEIAEECLRIREQRQNIDLVHDNAERELIREVNLAKECKEKMTIALDRIDAQMRLNRDRAVARVRHDDKQMALVARRAQLQAEQHVTWHLLPSGVEQTRTLLYEIAENQQRCESCGNKLKRRGGSYQRLQEMKDCLQRDLKVKNKPSFVDR</sequence>
<accession>A0ABM1EUC9</accession>
<dbReference type="Pfam" id="PF03148">
    <property type="entry name" value="Tektin"/>
    <property type="match status" value="1"/>
</dbReference>
<dbReference type="PANTHER" id="PTHR19960:SF11">
    <property type="entry name" value="TEKTIN"/>
    <property type="match status" value="1"/>
</dbReference>
<organism evidence="4 5">
    <name type="scientific">Priapulus caudatus</name>
    <name type="common">Priapulid worm</name>
    <dbReference type="NCBI Taxonomy" id="37621"/>
    <lineage>
        <taxon>Eukaryota</taxon>
        <taxon>Metazoa</taxon>
        <taxon>Ecdysozoa</taxon>
        <taxon>Scalidophora</taxon>
        <taxon>Priapulida</taxon>
        <taxon>Priapulimorpha</taxon>
        <taxon>Priapulimorphida</taxon>
        <taxon>Priapulidae</taxon>
        <taxon>Priapulus</taxon>
    </lineage>
</organism>
<keyword evidence="2" id="KW-0963">Cytoplasm</keyword>
<comment type="similarity">
    <text evidence="1 3">Belongs to the tektin family.</text>
</comment>
<gene>
    <name evidence="5" type="primary">LOC106815802</name>
</gene>
<evidence type="ECO:0000313" key="4">
    <source>
        <dbReference type="Proteomes" id="UP000695022"/>
    </source>
</evidence>
<protein>
    <recommendedName>
        <fullName evidence="3">Tektin</fullName>
    </recommendedName>
</protein>
<proteinExistence type="inferred from homology"/>
<dbReference type="GeneID" id="106815802"/>
<name>A0ABM1EUC9_PRICU</name>
<reference evidence="5" key="1">
    <citation type="submission" date="2025-08" db="UniProtKB">
        <authorList>
            <consortium name="RefSeq"/>
        </authorList>
    </citation>
    <scope>IDENTIFICATION</scope>
</reference>
<dbReference type="PANTHER" id="PTHR19960">
    <property type="entry name" value="TEKTIN"/>
    <property type="match status" value="1"/>
</dbReference>
<comment type="subcellular location">
    <subcellularLocation>
        <location evidence="3">Cytoplasm</location>
        <location evidence="3">Cytoskeleton</location>
        <location evidence="3">Cilium axoneme</location>
    </subcellularLocation>
</comment>